<feature type="domain" description="Integrase catalytic" evidence="1">
    <location>
        <begin position="24"/>
        <end position="112"/>
    </location>
</feature>
<dbReference type="PROSITE" id="PS50994">
    <property type="entry name" value="INTEGRASE"/>
    <property type="match status" value="1"/>
</dbReference>
<protein>
    <recommendedName>
        <fullName evidence="1">Integrase catalytic domain-containing protein</fullName>
    </recommendedName>
</protein>
<dbReference type="GO" id="GO:0015074">
    <property type="term" value="P:DNA integration"/>
    <property type="evidence" value="ECO:0007669"/>
    <property type="project" value="InterPro"/>
</dbReference>
<dbReference type="PANTHER" id="PTHR48475">
    <property type="entry name" value="RIBONUCLEASE H"/>
    <property type="match status" value="1"/>
</dbReference>
<dbReference type="SUPFAM" id="SSF53098">
    <property type="entry name" value="Ribonuclease H-like"/>
    <property type="match status" value="1"/>
</dbReference>
<dbReference type="InterPro" id="IPR012337">
    <property type="entry name" value="RNaseH-like_sf"/>
</dbReference>
<dbReference type="PANTHER" id="PTHR48475:SF1">
    <property type="entry name" value="RNASE H TYPE-1 DOMAIN-CONTAINING PROTEIN"/>
    <property type="match status" value="1"/>
</dbReference>
<accession>A0AAV5MVT5</accession>
<sequence length="282" mass="32599">MISDCIEYAKSCKVCKYHADYIHQPPEPLHVTTCSWPFATWGMDIIGAFTPPSSAGHQSLLAATDYFSKWAEAIAVNDFKSTTVSEFIRTHIIYRFGIPDSIISDNEQPFINWHEWLPEALWAYRTTCRTPAQATPYSLVFGREEVLPLEVQIPSLRVAIQESLTEEESAIIRLAELETLDERRFQVQQNLEIYQQRMAFNKRVRLRSFKKGDLVLMVRTPIIINRRTGGKLEPKWEGPYVIEKVYSNGAYLLITMDDEQIIPPTKTRFLKNKRLPFQKNAP</sequence>
<dbReference type="Gene3D" id="3.30.420.10">
    <property type="entry name" value="Ribonuclease H-like superfamily/Ribonuclease H"/>
    <property type="match status" value="2"/>
</dbReference>
<evidence type="ECO:0000313" key="2">
    <source>
        <dbReference type="EMBL" id="GKV53224.1"/>
    </source>
</evidence>
<keyword evidence="3" id="KW-1185">Reference proteome</keyword>
<evidence type="ECO:0000313" key="3">
    <source>
        <dbReference type="Proteomes" id="UP001054252"/>
    </source>
</evidence>
<comment type="caution">
    <text evidence="2">The sequence shown here is derived from an EMBL/GenBank/DDBJ whole genome shotgun (WGS) entry which is preliminary data.</text>
</comment>
<proteinExistence type="predicted"/>
<evidence type="ECO:0000259" key="1">
    <source>
        <dbReference type="PROSITE" id="PS50994"/>
    </source>
</evidence>
<dbReference type="GO" id="GO:0003676">
    <property type="term" value="F:nucleic acid binding"/>
    <property type="evidence" value="ECO:0007669"/>
    <property type="project" value="InterPro"/>
</dbReference>
<dbReference type="InterPro" id="IPR001584">
    <property type="entry name" value="Integrase_cat-core"/>
</dbReference>
<name>A0AAV5MVT5_9ROSI</name>
<reference evidence="2 3" key="1">
    <citation type="journal article" date="2021" name="Commun. Biol.">
        <title>The genome of Shorea leprosula (Dipterocarpaceae) highlights the ecological relevance of drought in aseasonal tropical rainforests.</title>
        <authorList>
            <person name="Ng K.K.S."/>
            <person name="Kobayashi M.J."/>
            <person name="Fawcett J.A."/>
            <person name="Hatakeyama M."/>
            <person name="Paape T."/>
            <person name="Ng C.H."/>
            <person name="Ang C.C."/>
            <person name="Tnah L.H."/>
            <person name="Lee C.T."/>
            <person name="Nishiyama T."/>
            <person name="Sese J."/>
            <person name="O'Brien M.J."/>
            <person name="Copetti D."/>
            <person name="Mohd Noor M.I."/>
            <person name="Ong R.C."/>
            <person name="Putra M."/>
            <person name="Sireger I.Z."/>
            <person name="Indrioko S."/>
            <person name="Kosugi Y."/>
            <person name="Izuno A."/>
            <person name="Isagi Y."/>
            <person name="Lee S.L."/>
            <person name="Shimizu K.K."/>
        </authorList>
    </citation>
    <scope>NUCLEOTIDE SEQUENCE [LARGE SCALE GENOMIC DNA]</scope>
    <source>
        <strain evidence="2">214</strain>
    </source>
</reference>
<gene>
    <name evidence="2" type="ORF">SLEP1_g59760</name>
</gene>
<dbReference type="InterPro" id="IPR036397">
    <property type="entry name" value="RNaseH_sf"/>
</dbReference>
<dbReference type="Proteomes" id="UP001054252">
    <property type="component" value="Unassembled WGS sequence"/>
</dbReference>
<dbReference type="EMBL" id="BPVZ01001171">
    <property type="protein sequence ID" value="GKV53224.1"/>
    <property type="molecule type" value="Genomic_DNA"/>
</dbReference>
<dbReference type="AlphaFoldDB" id="A0AAV5MVT5"/>
<organism evidence="2 3">
    <name type="scientific">Rubroshorea leprosula</name>
    <dbReference type="NCBI Taxonomy" id="152421"/>
    <lineage>
        <taxon>Eukaryota</taxon>
        <taxon>Viridiplantae</taxon>
        <taxon>Streptophyta</taxon>
        <taxon>Embryophyta</taxon>
        <taxon>Tracheophyta</taxon>
        <taxon>Spermatophyta</taxon>
        <taxon>Magnoliopsida</taxon>
        <taxon>eudicotyledons</taxon>
        <taxon>Gunneridae</taxon>
        <taxon>Pentapetalae</taxon>
        <taxon>rosids</taxon>
        <taxon>malvids</taxon>
        <taxon>Malvales</taxon>
        <taxon>Dipterocarpaceae</taxon>
        <taxon>Rubroshorea</taxon>
    </lineage>
</organism>